<dbReference type="Proteomes" id="UP001642540">
    <property type="component" value="Unassembled WGS sequence"/>
</dbReference>
<protein>
    <recommendedName>
        <fullName evidence="1">Caspase family p10 domain-containing protein</fullName>
    </recommendedName>
</protein>
<dbReference type="Pfam" id="PF00656">
    <property type="entry name" value="Peptidase_C14"/>
    <property type="match status" value="1"/>
</dbReference>
<reference evidence="2 3" key="1">
    <citation type="submission" date="2024-08" db="EMBL/GenBank/DDBJ databases">
        <authorList>
            <person name="Cucini C."/>
            <person name="Frati F."/>
        </authorList>
    </citation>
    <scope>NUCLEOTIDE SEQUENCE [LARGE SCALE GENOMIC DNA]</scope>
</reference>
<dbReference type="InterPro" id="IPR011600">
    <property type="entry name" value="Pept_C14_caspase"/>
</dbReference>
<dbReference type="InterPro" id="IPR029030">
    <property type="entry name" value="Caspase-like_dom_sf"/>
</dbReference>
<feature type="domain" description="Caspase family p10" evidence="1">
    <location>
        <begin position="7"/>
        <end position="82"/>
    </location>
</feature>
<dbReference type="SUPFAM" id="SSF52129">
    <property type="entry name" value="Caspase-like"/>
    <property type="match status" value="1"/>
</dbReference>
<evidence type="ECO:0000313" key="3">
    <source>
        <dbReference type="Proteomes" id="UP001642540"/>
    </source>
</evidence>
<dbReference type="PANTHER" id="PTHR22576">
    <property type="entry name" value="MUCOSA ASSOCIATED LYMPHOID TISSUE LYMPHOMA TRANSLOCATION PROTEIN 1/PARACASPASE"/>
    <property type="match status" value="1"/>
</dbReference>
<dbReference type="EMBL" id="CAXLJM020000028">
    <property type="protein sequence ID" value="CAL8096736.1"/>
    <property type="molecule type" value="Genomic_DNA"/>
</dbReference>
<gene>
    <name evidence="2" type="ORF">ODALV1_LOCUS9436</name>
</gene>
<name>A0ABP1QB63_9HEXA</name>
<proteinExistence type="predicted"/>
<dbReference type="Gene3D" id="3.30.70.1470">
    <property type="entry name" value="Caspase-like"/>
    <property type="match status" value="1"/>
</dbReference>
<evidence type="ECO:0000259" key="1">
    <source>
        <dbReference type="PROSITE" id="PS50207"/>
    </source>
</evidence>
<sequence length="89" mass="10533">MQYLSLGFYSWRNSRNGSCFIQALCKIFNEHAHNRDVLSMLTLVNRQVALNYESKSKDQNQNMKKQIPHVCHTLMRDVYLHPTYRSTLV</sequence>
<accession>A0ABP1QB63</accession>
<dbReference type="InterPro" id="IPR052039">
    <property type="entry name" value="Caspase-related_regulators"/>
</dbReference>
<comment type="caution">
    <text evidence="2">The sequence shown here is derived from an EMBL/GenBank/DDBJ whole genome shotgun (WGS) entry which is preliminary data.</text>
</comment>
<organism evidence="2 3">
    <name type="scientific">Orchesella dallaii</name>
    <dbReference type="NCBI Taxonomy" id="48710"/>
    <lineage>
        <taxon>Eukaryota</taxon>
        <taxon>Metazoa</taxon>
        <taxon>Ecdysozoa</taxon>
        <taxon>Arthropoda</taxon>
        <taxon>Hexapoda</taxon>
        <taxon>Collembola</taxon>
        <taxon>Entomobryomorpha</taxon>
        <taxon>Entomobryoidea</taxon>
        <taxon>Orchesellidae</taxon>
        <taxon>Orchesellinae</taxon>
        <taxon>Orchesella</taxon>
    </lineage>
</organism>
<dbReference type="InterPro" id="IPR002138">
    <property type="entry name" value="Pept_C14_p10"/>
</dbReference>
<dbReference type="PROSITE" id="PS50207">
    <property type="entry name" value="CASPASE_P10"/>
    <property type="match status" value="1"/>
</dbReference>
<dbReference type="PANTHER" id="PTHR22576:SF41">
    <property type="entry name" value="CASPASE 14, APOPTOSIS-RELATED CYSTEINE PEPTIDASE"/>
    <property type="match status" value="1"/>
</dbReference>
<evidence type="ECO:0000313" key="2">
    <source>
        <dbReference type="EMBL" id="CAL8096736.1"/>
    </source>
</evidence>
<keyword evidence="3" id="KW-1185">Reference proteome</keyword>